<reference evidence="4" key="1">
    <citation type="journal article" date="2023" name="Mol. Phylogenet. Evol.">
        <title>Genome-scale phylogeny and comparative genomics of the fungal order Sordariales.</title>
        <authorList>
            <person name="Hensen N."/>
            <person name="Bonometti L."/>
            <person name="Westerberg I."/>
            <person name="Brannstrom I.O."/>
            <person name="Guillou S."/>
            <person name="Cros-Aarteil S."/>
            <person name="Calhoun S."/>
            <person name="Haridas S."/>
            <person name="Kuo A."/>
            <person name="Mondo S."/>
            <person name="Pangilinan J."/>
            <person name="Riley R."/>
            <person name="LaButti K."/>
            <person name="Andreopoulos B."/>
            <person name="Lipzen A."/>
            <person name="Chen C."/>
            <person name="Yan M."/>
            <person name="Daum C."/>
            <person name="Ng V."/>
            <person name="Clum A."/>
            <person name="Steindorff A."/>
            <person name="Ohm R.A."/>
            <person name="Martin F."/>
            <person name="Silar P."/>
            <person name="Natvig D.O."/>
            <person name="Lalanne C."/>
            <person name="Gautier V."/>
            <person name="Ament-Velasquez S.L."/>
            <person name="Kruys A."/>
            <person name="Hutchinson M.I."/>
            <person name="Powell A.J."/>
            <person name="Barry K."/>
            <person name="Miller A.N."/>
            <person name="Grigoriev I.V."/>
            <person name="Debuchy R."/>
            <person name="Gladieux P."/>
            <person name="Hiltunen Thoren M."/>
            <person name="Johannesson H."/>
        </authorList>
    </citation>
    <scope>NUCLEOTIDE SEQUENCE</scope>
    <source>
        <strain evidence="4">CBS 168.71</strain>
    </source>
</reference>
<dbReference type="PANTHER" id="PTHR22932">
    <property type="entry name" value="TELOMERASE-BINDING PROTEIN P23 HSP90 CO-CHAPERONE"/>
    <property type="match status" value="1"/>
</dbReference>
<reference evidence="4" key="2">
    <citation type="submission" date="2023-06" db="EMBL/GenBank/DDBJ databases">
        <authorList>
            <consortium name="Lawrence Berkeley National Laboratory"/>
            <person name="Haridas S."/>
            <person name="Hensen N."/>
            <person name="Bonometti L."/>
            <person name="Westerberg I."/>
            <person name="Brannstrom I.O."/>
            <person name="Guillou S."/>
            <person name="Cros-Aarteil S."/>
            <person name="Calhoun S."/>
            <person name="Kuo A."/>
            <person name="Mondo S."/>
            <person name="Pangilinan J."/>
            <person name="Riley R."/>
            <person name="Labutti K."/>
            <person name="Andreopoulos B."/>
            <person name="Lipzen A."/>
            <person name="Chen C."/>
            <person name="Yanf M."/>
            <person name="Daum C."/>
            <person name="Ng V."/>
            <person name="Clum A."/>
            <person name="Steindorff A."/>
            <person name="Ohm R."/>
            <person name="Martin F."/>
            <person name="Silar P."/>
            <person name="Natvig D."/>
            <person name="Lalanne C."/>
            <person name="Gautier V."/>
            <person name="Ament-Velasquez S.L."/>
            <person name="Kruys A."/>
            <person name="Hutchinson M.I."/>
            <person name="Powell A.J."/>
            <person name="Barry K."/>
            <person name="Miller A.N."/>
            <person name="Grigoriev I.V."/>
            <person name="Debuchy R."/>
            <person name="Gladieux P."/>
            <person name="Thoren M.H."/>
            <person name="Johannesson H."/>
        </authorList>
    </citation>
    <scope>NUCLEOTIDE SEQUENCE</scope>
    <source>
        <strain evidence="4">CBS 168.71</strain>
    </source>
</reference>
<dbReference type="Proteomes" id="UP001278766">
    <property type="component" value="Unassembled WGS sequence"/>
</dbReference>
<name>A0AAE0HJZ6_9PEZI</name>
<evidence type="ECO:0000256" key="1">
    <source>
        <dbReference type="ARBA" id="ARBA00025733"/>
    </source>
</evidence>
<feature type="compositionally biased region" description="Acidic residues" evidence="2">
    <location>
        <begin position="125"/>
        <end position="134"/>
    </location>
</feature>
<feature type="region of interest" description="Disordered" evidence="2">
    <location>
        <begin position="125"/>
        <end position="214"/>
    </location>
</feature>
<dbReference type="GO" id="GO:0005829">
    <property type="term" value="C:cytosol"/>
    <property type="evidence" value="ECO:0007669"/>
    <property type="project" value="TreeGrafter"/>
</dbReference>
<dbReference type="AlphaFoldDB" id="A0AAE0HJZ6"/>
<dbReference type="Gene3D" id="2.60.40.790">
    <property type="match status" value="1"/>
</dbReference>
<dbReference type="PROSITE" id="PS51203">
    <property type="entry name" value="CS"/>
    <property type="match status" value="1"/>
</dbReference>
<feature type="compositionally biased region" description="Acidic residues" evidence="2">
    <location>
        <begin position="178"/>
        <end position="198"/>
    </location>
</feature>
<dbReference type="InterPro" id="IPR007052">
    <property type="entry name" value="CS_dom"/>
</dbReference>
<dbReference type="RefSeq" id="XP_062661143.1">
    <property type="nucleotide sequence ID" value="XM_062798084.1"/>
</dbReference>
<dbReference type="GO" id="GO:0051087">
    <property type="term" value="F:protein-folding chaperone binding"/>
    <property type="evidence" value="ECO:0007669"/>
    <property type="project" value="TreeGrafter"/>
</dbReference>
<dbReference type="FunFam" id="2.60.40.790:FF:000013">
    <property type="entry name" value="Very-long-chain (3R)-3-hydroxyacyl-CoA dehydratase"/>
    <property type="match status" value="1"/>
</dbReference>
<feature type="domain" description="CS" evidence="3">
    <location>
        <begin position="5"/>
        <end position="104"/>
    </location>
</feature>
<dbReference type="SUPFAM" id="SSF49764">
    <property type="entry name" value="HSP20-like chaperones"/>
    <property type="match status" value="1"/>
</dbReference>
<dbReference type="GO" id="GO:0005634">
    <property type="term" value="C:nucleus"/>
    <property type="evidence" value="ECO:0007669"/>
    <property type="project" value="TreeGrafter"/>
</dbReference>
<dbReference type="CDD" id="cd06465">
    <property type="entry name" value="p23_hB-ind1_like"/>
    <property type="match status" value="1"/>
</dbReference>
<accession>A0AAE0HJZ6</accession>
<dbReference type="GeneID" id="87835032"/>
<protein>
    <submittedName>
        <fullName evidence="4">HSP20-like chaperone</fullName>
    </submittedName>
</protein>
<keyword evidence="5" id="KW-1185">Reference proteome</keyword>
<evidence type="ECO:0000256" key="2">
    <source>
        <dbReference type="SAM" id="MobiDB-lite"/>
    </source>
</evidence>
<comment type="caution">
    <text evidence="4">The sequence shown here is derived from an EMBL/GenBank/DDBJ whole genome shotgun (WGS) entry which is preliminary data.</text>
</comment>
<feature type="compositionally biased region" description="Gly residues" evidence="2">
    <location>
        <begin position="137"/>
        <end position="161"/>
    </location>
</feature>
<dbReference type="GO" id="GO:0051879">
    <property type="term" value="F:Hsp90 protein binding"/>
    <property type="evidence" value="ECO:0007669"/>
    <property type="project" value="InterPro"/>
</dbReference>
<evidence type="ECO:0000259" key="3">
    <source>
        <dbReference type="PROSITE" id="PS51203"/>
    </source>
</evidence>
<proteinExistence type="inferred from homology"/>
<comment type="similarity">
    <text evidence="1">Belongs to the p23/wos2 family.</text>
</comment>
<dbReference type="Pfam" id="PF04969">
    <property type="entry name" value="CS"/>
    <property type="match status" value="1"/>
</dbReference>
<dbReference type="EMBL" id="JAUEPN010000003">
    <property type="protein sequence ID" value="KAK3297629.1"/>
    <property type="molecule type" value="Genomic_DNA"/>
</dbReference>
<feature type="compositionally biased region" description="Basic and acidic residues" evidence="2">
    <location>
        <begin position="199"/>
        <end position="214"/>
    </location>
</feature>
<dbReference type="GO" id="GO:0006457">
    <property type="term" value="P:protein folding"/>
    <property type="evidence" value="ECO:0007669"/>
    <property type="project" value="TreeGrafter"/>
</dbReference>
<dbReference type="InterPro" id="IPR045250">
    <property type="entry name" value="p23-like"/>
</dbReference>
<dbReference type="InterPro" id="IPR008978">
    <property type="entry name" value="HSP20-like_chaperone"/>
</dbReference>
<organism evidence="4 5">
    <name type="scientific">Chaetomium fimeti</name>
    <dbReference type="NCBI Taxonomy" id="1854472"/>
    <lineage>
        <taxon>Eukaryota</taxon>
        <taxon>Fungi</taxon>
        <taxon>Dikarya</taxon>
        <taxon>Ascomycota</taxon>
        <taxon>Pezizomycotina</taxon>
        <taxon>Sordariomycetes</taxon>
        <taxon>Sordariomycetidae</taxon>
        <taxon>Sordariales</taxon>
        <taxon>Chaetomiaceae</taxon>
        <taxon>Chaetomium</taxon>
    </lineage>
</organism>
<sequence>MAETKVTPEVLWAQRSSNVDADKNFVYLTINVPDVPAGNIKLDLKPTGLTFEGRSDTLKKTYFVELEFFAEIDPAESKTNHTARDVEMKLRKKELGETYWPRLLKEAKRMHFLKTDFDKWVDEDEQNEAPEEDFGANFGGPGGPGGPGGMGGLPGMGGSDFGGIDFSKLGGGAGMPTGDEDDDESDDDMPPLEGEEEPEKAAKADDGKEAVTSS</sequence>
<gene>
    <name evidence="4" type="ORF">B0H64DRAFT_128372</name>
</gene>
<dbReference type="GO" id="GO:0051131">
    <property type="term" value="P:chaperone-mediated protein complex assembly"/>
    <property type="evidence" value="ECO:0007669"/>
    <property type="project" value="TreeGrafter"/>
</dbReference>
<dbReference type="PANTHER" id="PTHR22932:SF1">
    <property type="entry name" value="CO-CHAPERONE PROTEIN DAF-41"/>
    <property type="match status" value="1"/>
</dbReference>
<evidence type="ECO:0000313" key="5">
    <source>
        <dbReference type="Proteomes" id="UP001278766"/>
    </source>
</evidence>
<evidence type="ECO:0000313" key="4">
    <source>
        <dbReference type="EMBL" id="KAK3297629.1"/>
    </source>
</evidence>